<dbReference type="EMBL" id="JAPCWZ010000005">
    <property type="protein sequence ID" value="KAK8861920.1"/>
    <property type="molecule type" value="Genomic_DNA"/>
</dbReference>
<dbReference type="InterPro" id="IPR023213">
    <property type="entry name" value="CAT-like_dom_sf"/>
</dbReference>
<dbReference type="Proteomes" id="UP001390339">
    <property type="component" value="Unassembled WGS sequence"/>
</dbReference>
<name>A0ABR2IFF6_9PEZI</name>
<evidence type="ECO:0000313" key="2">
    <source>
        <dbReference type="EMBL" id="KAK8861920.1"/>
    </source>
</evidence>
<evidence type="ECO:0000256" key="1">
    <source>
        <dbReference type="ARBA" id="ARBA00022679"/>
    </source>
</evidence>
<dbReference type="InterPro" id="IPR050317">
    <property type="entry name" value="Plant_Fungal_Acyltransferase"/>
</dbReference>
<protein>
    <submittedName>
        <fullName evidence="2">Transferase family-domain-containing protein</fullName>
    </submittedName>
</protein>
<dbReference type="PANTHER" id="PTHR31642">
    <property type="entry name" value="TRICHOTHECENE 3-O-ACETYLTRANSFERASE"/>
    <property type="match status" value="1"/>
</dbReference>
<comment type="caution">
    <text evidence="2">The sequence shown here is derived from an EMBL/GenBank/DDBJ whole genome shotgun (WGS) entry which is preliminary data.</text>
</comment>
<organism evidence="2 3">
    <name type="scientific">Apiospora arundinis</name>
    <dbReference type="NCBI Taxonomy" id="335852"/>
    <lineage>
        <taxon>Eukaryota</taxon>
        <taxon>Fungi</taxon>
        <taxon>Dikarya</taxon>
        <taxon>Ascomycota</taxon>
        <taxon>Pezizomycotina</taxon>
        <taxon>Sordariomycetes</taxon>
        <taxon>Xylariomycetidae</taxon>
        <taxon>Amphisphaeriales</taxon>
        <taxon>Apiosporaceae</taxon>
        <taxon>Apiospora</taxon>
    </lineage>
</organism>
<evidence type="ECO:0000313" key="3">
    <source>
        <dbReference type="Proteomes" id="UP001390339"/>
    </source>
</evidence>
<dbReference type="GO" id="GO:0016740">
    <property type="term" value="F:transferase activity"/>
    <property type="evidence" value="ECO:0007669"/>
    <property type="project" value="UniProtKB-KW"/>
</dbReference>
<dbReference type="Gene3D" id="3.30.559.10">
    <property type="entry name" value="Chloramphenicol acetyltransferase-like domain"/>
    <property type="match status" value="2"/>
</dbReference>
<reference evidence="2 3" key="1">
    <citation type="journal article" date="2024" name="IMA Fungus">
        <title>Apiospora arundinis, a panoply of carbohydrate-active enzymes and secondary metabolites.</title>
        <authorList>
            <person name="Sorensen T."/>
            <person name="Petersen C."/>
            <person name="Muurmann A.T."/>
            <person name="Christiansen J.V."/>
            <person name="Brundto M.L."/>
            <person name="Overgaard C.K."/>
            <person name="Boysen A.T."/>
            <person name="Wollenberg R.D."/>
            <person name="Larsen T.O."/>
            <person name="Sorensen J.L."/>
            <person name="Nielsen K.L."/>
            <person name="Sondergaard T.E."/>
        </authorList>
    </citation>
    <scope>NUCLEOTIDE SEQUENCE [LARGE SCALE GENOMIC DNA]</scope>
    <source>
        <strain evidence="2 3">AAU 773</strain>
    </source>
</reference>
<proteinExistence type="predicted"/>
<accession>A0ABR2IFF6</accession>
<sequence>MEYGEVRVRPLGQHSGVDRFDLSDMDHTMPKIYVQIAEIFELPPDANRTHIVESVSSGLAFALGQYPVLAGVLRMDASNGRMWVVKKEDSTVGLFVKDDSKTSGAGEGDHLLSFAHLEANDFPVQLIDGYKVLPKVVTEKQVFSPLGDNADDDATIISTFQVTFIEGGLILAAAIHHNCSDGPGCNVFLTTWAENAAAASRGEPFKPVNQSNNSRDQLIALKPSAERWVELDGKFPLLKNLGAPSPAPPPDFKMPDLKGRMWHVSRSNAARLKEACAQSDAERWVSTYDCIMALFWKTITRAKIPLLSPDPNTEVALIHGVNARNLLEPPLPDRFLGNAVFFPHVSIGSIEDLIATENNLPLLAAAVRQSIQTITPQYAAEVPEWVAGLEDRRYITLDMDSFLGLNLAGSSWQAMTPYKHHDFGFGLPKAMRWPHPQFEGFVIVLPSRATVKKCAGRGVDDDEGVEICFCLEEGCHDRLLQDAELLRFARPRGLNA</sequence>
<keyword evidence="1 2" id="KW-0808">Transferase</keyword>
<gene>
    <name evidence="2" type="ORF">PGQ11_008155</name>
</gene>
<dbReference type="Pfam" id="PF02458">
    <property type="entry name" value="Transferase"/>
    <property type="match status" value="1"/>
</dbReference>
<keyword evidence="3" id="KW-1185">Reference proteome</keyword>
<dbReference type="PANTHER" id="PTHR31642:SF310">
    <property type="entry name" value="FATTY ALCOHOL:CAFFEOYL-COA ACYLTRANSFERASE"/>
    <property type="match status" value="1"/>
</dbReference>